<keyword evidence="2" id="KW-0378">Hydrolase</keyword>
<dbReference type="PROSITE" id="PS00138">
    <property type="entry name" value="SUBTILASE_SER"/>
    <property type="match status" value="1"/>
</dbReference>
<evidence type="ECO:0000256" key="3">
    <source>
        <dbReference type="ARBA" id="ARBA00022825"/>
    </source>
</evidence>
<comment type="caution">
    <text evidence="4">Lacks conserved residue(s) required for the propagation of feature annotation.</text>
</comment>
<dbReference type="InterPro" id="IPR030400">
    <property type="entry name" value="Sedolisin_dom"/>
</dbReference>
<keyword evidence="3" id="KW-0720">Serine protease</keyword>
<evidence type="ECO:0000256" key="2">
    <source>
        <dbReference type="ARBA" id="ARBA00022801"/>
    </source>
</evidence>
<dbReference type="PANTHER" id="PTHR14218:SF15">
    <property type="entry name" value="TRIPEPTIDYL-PEPTIDASE 1"/>
    <property type="match status" value="1"/>
</dbReference>
<proteinExistence type="predicted"/>
<dbReference type="PROSITE" id="PS51695">
    <property type="entry name" value="SEDOLISIN"/>
    <property type="match status" value="1"/>
</dbReference>
<evidence type="ECO:0000256" key="5">
    <source>
        <dbReference type="SAM" id="SignalP"/>
    </source>
</evidence>
<dbReference type="InterPro" id="IPR036852">
    <property type="entry name" value="Peptidase_S8/S53_dom_sf"/>
</dbReference>
<sequence length="395" mass="42829">MHHHCIFVLVVAVLFGSFANPLSSRWDDTGMHSAYQTLLELRPKNWESLGRVARLPAPFYIALKPHRENSFIDVLYETPHNRSDGAATGQGESASGKPTTMLSSRIYVKYLTPSFLRWLRECARDCGEYPSTADLTAFMSIYRRDADGATFTDEQESTPQTISTLYAINEDGLSKADATQLGLRGASVLFPSGNHGVGQGNCVTRDGSVQFGLTFPRNLAGPGRSPYRHALAGHWVTVVGGTTGYQLEVAASFSGGGFSEYFERLEYQKQAVSTFLQDLGSGYQGLYNASGRGIPGISAQAVGFQIIVNEVIHGTGTSGATPVVAGIISQLNNWLIWRGEPESPLGFLISWLYGSGYIALNNITVGSIPGCNNDGFSVTARWDPVRFIRSSFDVG</sequence>
<gene>
    <name evidence="7" type="ORF">EDB92DRAFT_1816840</name>
</gene>
<accession>A0AAD4Q7F2</accession>
<name>A0AAD4Q7F2_9AGAM</name>
<keyword evidence="8" id="KW-1185">Reference proteome</keyword>
<protein>
    <submittedName>
        <fullName evidence="7">Peptidase S8/S53 domain-containing protein</fullName>
    </submittedName>
</protein>
<feature type="domain" description="Peptidase S53" evidence="6">
    <location>
        <begin position="1"/>
        <end position="395"/>
    </location>
</feature>
<reference evidence="7" key="1">
    <citation type="submission" date="2022-01" db="EMBL/GenBank/DDBJ databases">
        <title>Comparative genomics reveals a dynamic genome evolution in the ectomycorrhizal milk-cap (Lactarius) mushrooms.</title>
        <authorList>
            <consortium name="DOE Joint Genome Institute"/>
            <person name="Lebreton A."/>
            <person name="Tang N."/>
            <person name="Kuo A."/>
            <person name="LaButti K."/>
            <person name="Drula E."/>
            <person name="Barry K."/>
            <person name="Clum A."/>
            <person name="Lipzen A."/>
            <person name="Mousain D."/>
            <person name="Ng V."/>
            <person name="Wang R."/>
            <person name="Wang X."/>
            <person name="Dai Y."/>
            <person name="Henrissat B."/>
            <person name="Grigoriev I.V."/>
            <person name="Guerin-Laguette A."/>
            <person name="Yu F."/>
            <person name="Martin F.M."/>
        </authorList>
    </citation>
    <scope>NUCLEOTIDE SEQUENCE</scope>
    <source>
        <strain evidence="7">QP</strain>
    </source>
</reference>
<dbReference type="GO" id="GO:0008240">
    <property type="term" value="F:tripeptidyl-peptidase activity"/>
    <property type="evidence" value="ECO:0007669"/>
    <property type="project" value="TreeGrafter"/>
</dbReference>
<evidence type="ECO:0000256" key="4">
    <source>
        <dbReference type="PROSITE-ProRule" id="PRU01032"/>
    </source>
</evidence>
<evidence type="ECO:0000256" key="1">
    <source>
        <dbReference type="ARBA" id="ARBA00022670"/>
    </source>
</evidence>
<dbReference type="EMBL" id="JAKELL010000031">
    <property type="protein sequence ID" value="KAH8990271.1"/>
    <property type="molecule type" value="Genomic_DNA"/>
</dbReference>
<dbReference type="InterPro" id="IPR023828">
    <property type="entry name" value="Peptidase_S8_Ser-AS"/>
</dbReference>
<dbReference type="InterPro" id="IPR050819">
    <property type="entry name" value="Tripeptidyl-peptidase_I"/>
</dbReference>
<evidence type="ECO:0000313" key="8">
    <source>
        <dbReference type="Proteomes" id="UP001201163"/>
    </source>
</evidence>
<organism evidence="7 8">
    <name type="scientific">Lactarius akahatsu</name>
    <dbReference type="NCBI Taxonomy" id="416441"/>
    <lineage>
        <taxon>Eukaryota</taxon>
        <taxon>Fungi</taxon>
        <taxon>Dikarya</taxon>
        <taxon>Basidiomycota</taxon>
        <taxon>Agaricomycotina</taxon>
        <taxon>Agaricomycetes</taxon>
        <taxon>Russulales</taxon>
        <taxon>Russulaceae</taxon>
        <taxon>Lactarius</taxon>
    </lineage>
</organism>
<dbReference type="SUPFAM" id="SSF52743">
    <property type="entry name" value="Subtilisin-like"/>
    <property type="match status" value="1"/>
</dbReference>
<dbReference type="AlphaFoldDB" id="A0AAD4Q7F2"/>
<dbReference type="Gene3D" id="3.40.50.200">
    <property type="entry name" value="Peptidase S8/S53 domain"/>
    <property type="match status" value="1"/>
</dbReference>
<dbReference type="GO" id="GO:0006508">
    <property type="term" value="P:proteolysis"/>
    <property type="evidence" value="ECO:0007669"/>
    <property type="project" value="UniProtKB-KW"/>
</dbReference>
<evidence type="ECO:0000259" key="6">
    <source>
        <dbReference type="PROSITE" id="PS51695"/>
    </source>
</evidence>
<comment type="caution">
    <text evidence="7">The sequence shown here is derived from an EMBL/GenBank/DDBJ whole genome shotgun (WGS) entry which is preliminary data.</text>
</comment>
<dbReference type="PANTHER" id="PTHR14218">
    <property type="entry name" value="PROTEASE S8 TRIPEPTIDYL PEPTIDASE I CLN2"/>
    <property type="match status" value="1"/>
</dbReference>
<dbReference type="GO" id="GO:0004252">
    <property type="term" value="F:serine-type endopeptidase activity"/>
    <property type="evidence" value="ECO:0007669"/>
    <property type="project" value="InterPro"/>
</dbReference>
<keyword evidence="5" id="KW-0732">Signal</keyword>
<keyword evidence="1" id="KW-0645">Protease</keyword>
<feature type="chain" id="PRO_5041905851" evidence="5">
    <location>
        <begin position="20"/>
        <end position="395"/>
    </location>
</feature>
<dbReference type="Proteomes" id="UP001201163">
    <property type="component" value="Unassembled WGS sequence"/>
</dbReference>
<feature type="signal peptide" evidence="5">
    <location>
        <begin position="1"/>
        <end position="19"/>
    </location>
</feature>
<evidence type="ECO:0000313" key="7">
    <source>
        <dbReference type="EMBL" id="KAH8990271.1"/>
    </source>
</evidence>